<sequence>MTRPAARTRLVVAAVVIAVLLALGAVTSRTTAAWTDTAVFTAPASSGTWGPQESCEILSATSAVLGTCQIVSVTKTNEWSQAAPGTVPRDGGVQMAIALQGSRLSSGRVRLTVDLSRLQGSAHRWSWSSGDVTSWDAVVERWEPPMLTLRTYDVGRTPVAAQFSVRQG</sequence>
<dbReference type="EMBL" id="CP076023">
    <property type="protein sequence ID" value="QWC16711.1"/>
    <property type="molecule type" value="Genomic_DNA"/>
</dbReference>
<keyword evidence="2" id="KW-1185">Reference proteome</keyword>
<evidence type="ECO:0000313" key="2">
    <source>
        <dbReference type="Proteomes" id="UP000679335"/>
    </source>
</evidence>
<accession>A0ABX8GM05</accession>
<organism evidence="1 2">
    <name type="scientific">Cellulomonas dongxiuzhuiae</name>
    <dbReference type="NCBI Taxonomy" id="2819979"/>
    <lineage>
        <taxon>Bacteria</taxon>
        <taxon>Bacillati</taxon>
        <taxon>Actinomycetota</taxon>
        <taxon>Actinomycetes</taxon>
        <taxon>Micrococcales</taxon>
        <taxon>Cellulomonadaceae</taxon>
        <taxon>Cellulomonas</taxon>
    </lineage>
</organism>
<gene>
    <name evidence="1" type="ORF">KKR89_03420</name>
</gene>
<evidence type="ECO:0000313" key="1">
    <source>
        <dbReference type="EMBL" id="QWC16711.1"/>
    </source>
</evidence>
<proteinExistence type="predicted"/>
<protein>
    <submittedName>
        <fullName evidence="1">SipW-dependent-type signal peptide-containing protein</fullName>
    </submittedName>
</protein>
<dbReference type="NCBIfam" id="TIGR04088">
    <property type="entry name" value="cognate_SipW"/>
    <property type="match status" value="1"/>
</dbReference>
<dbReference type="Proteomes" id="UP000679335">
    <property type="component" value="Chromosome"/>
</dbReference>
<name>A0ABX8GM05_9CELL</name>
<dbReference type="InterPro" id="IPR023833">
    <property type="entry name" value="Signal_pept_SipW-depend-type"/>
</dbReference>
<reference evidence="1 2" key="1">
    <citation type="submission" date="2021-05" db="EMBL/GenBank/DDBJ databases">
        <title>Novel species in genus Cellulomonas.</title>
        <authorList>
            <person name="Zhang G."/>
        </authorList>
    </citation>
    <scope>NUCLEOTIDE SEQUENCE [LARGE SCALE GENOMIC DNA]</scope>
    <source>
        <strain evidence="2">zg-ZUI157</strain>
    </source>
</reference>
<dbReference type="RefSeq" id="WP_208197868.1">
    <property type="nucleotide sequence ID" value="NZ_CP076023.1"/>
</dbReference>